<accession>A0A381REU4</accession>
<keyword evidence="2" id="KW-0521">NADP</keyword>
<dbReference type="InterPro" id="IPR029036">
    <property type="entry name" value="P5CR_dimer"/>
</dbReference>
<sequence>MAELLIIGGGKMGAALLGGLLRHGHDTQSIAVVEPLESRGKELTETYGVRVTTEIESSSSTILATKPDIIPGVAQQAAEIGTERLLSIAAGVTLATLDEATGGSLPIIRAMPNTPSLVGQGAAAICGNDAATREDLAWAETILGAVGIVVRTDEKLLDAVTGLSGSGPAYVFLVAEAMIDAAVLTGLSRSVATELAVQTLLGASTLLSEGRPAAELRADVTSPGGTTAAGLRELEDHGLRAAFAAAIEAATRRSEELGKT</sequence>
<evidence type="ECO:0000256" key="2">
    <source>
        <dbReference type="ARBA" id="ARBA00022857"/>
    </source>
</evidence>
<dbReference type="GO" id="GO:0055129">
    <property type="term" value="P:L-proline biosynthetic process"/>
    <property type="evidence" value="ECO:0007669"/>
    <property type="project" value="TreeGrafter"/>
</dbReference>
<reference evidence="6" key="1">
    <citation type="submission" date="2018-05" db="EMBL/GenBank/DDBJ databases">
        <authorList>
            <person name="Lanie J.A."/>
            <person name="Ng W.-L."/>
            <person name="Kazmierczak K.M."/>
            <person name="Andrzejewski T.M."/>
            <person name="Davidsen T.M."/>
            <person name="Wayne K.J."/>
            <person name="Tettelin H."/>
            <person name="Glass J.I."/>
            <person name="Rusch D."/>
            <person name="Podicherti R."/>
            <person name="Tsui H.-C.T."/>
            <person name="Winkler M.E."/>
        </authorList>
    </citation>
    <scope>NUCLEOTIDE SEQUENCE</scope>
</reference>
<dbReference type="PROSITE" id="PS00521">
    <property type="entry name" value="P5CR"/>
    <property type="match status" value="1"/>
</dbReference>
<evidence type="ECO:0000256" key="3">
    <source>
        <dbReference type="ARBA" id="ARBA00023002"/>
    </source>
</evidence>
<organism evidence="6">
    <name type="scientific">marine metagenome</name>
    <dbReference type="NCBI Taxonomy" id="408172"/>
    <lineage>
        <taxon>unclassified sequences</taxon>
        <taxon>metagenomes</taxon>
        <taxon>ecological metagenomes</taxon>
    </lineage>
</organism>
<evidence type="ECO:0000256" key="1">
    <source>
        <dbReference type="ARBA" id="ARBA00005525"/>
    </source>
</evidence>
<dbReference type="PANTHER" id="PTHR11645">
    <property type="entry name" value="PYRROLINE-5-CARBOXYLATE REDUCTASE"/>
    <property type="match status" value="1"/>
</dbReference>
<dbReference type="Gene3D" id="3.40.50.720">
    <property type="entry name" value="NAD(P)-binding Rossmann-like Domain"/>
    <property type="match status" value="1"/>
</dbReference>
<dbReference type="InterPro" id="IPR000304">
    <property type="entry name" value="Pyrroline-COOH_reductase"/>
</dbReference>
<dbReference type="Pfam" id="PF14748">
    <property type="entry name" value="P5CR_dimer"/>
    <property type="match status" value="1"/>
</dbReference>
<dbReference type="Pfam" id="PF03807">
    <property type="entry name" value="F420_oxidored"/>
    <property type="match status" value="1"/>
</dbReference>
<evidence type="ECO:0000259" key="5">
    <source>
        <dbReference type="Pfam" id="PF14748"/>
    </source>
</evidence>
<evidence type="ECO:0008006" key="7">
    <source>
        <dbReference type="Google" id="ProtNLM"/>
    </source>
</evidence>
<dbReference type="NCBIfam" id="TIGR00112">
    <property type="entry name" value="proC"/>
    <property type="match status" value="1"/>
</dbReference>
<dbReference type="FunFam" id="1.10.3730.10:FF:000001">
    <property type="entry name" value="Pyrroline-5-carboxylate reductase"/>
    <property type="match status" value="1"/>
</dbReference>
<evidence type="ECO:0000313" key="6">
    <source>
        <dbReference type="EMBL" id="SUZ89468.1"/>
    </source>
</evidence>
<dbReference type="EMBL" id="UINC01001816">
    <property type="protein sequence ID" value="SUZ89468.1"/>
    <property type="molecule type" value="Genomic_DNA"/>
</dbReference>
<protein>
    <recommendedName>
        <fullName evidence="7">Pyrroline-5-carboxylate reductase dimerisation domain-containing protein</fullName>
    </recommendedName>
</protein>
<dbReference type="SUPFAM" id="SSF51735">
    <property type="entry name" value="NAD(P)-binding Rossmann-fold domains"/>
    <property type="match status" value="1"/>
</dbReference>
<feature type="domain" description="Pyrroline-5-carboxylate reductase dimerisation" evidence="5">
    <location>
        <begin position="154"/>
        <end position="257"/>
    </location>
</feature>
<dbReference type="HAMAP" id="MF_01925">
    <property type="entry name" value="P5C_reductase"/>
    <property type="match status" value="1"/>
</dbReference>
<dbReference type="SUPFAM" id="SSF48179">
    <property type="entry name" value="6-phosphogluconate dehydrogenase C-terminal domain-like"/>
    <property type="match status" value="1"/>
</dbReference>
<dbReference type="AlphaFoldDB" id="A0A381REU4"/>
<feature type="domain" description="Pyrroline-5-carboxylate reductase catalytic N-terminal" evidence="4">
    <location>
        <begin position="6"/>
        <end position="91"/>
    </location>
</feature>
<gene>
    <name evidence="6" type="ORF">METZ01_LOCUS42322</name>
</gene>
<proteinExistence type="inferred from homology"/>
<comment type="similarity">
    <text evidence="1">Belongs to the pyrroline-5-carboxylate reductase family.</text>
</comment>
<keyword evidence="3" id="KW-0560">Oxidoreductase</keyword>
<dbReference type="InterPro" id="IPR036291">
    <property type="entry name" value="NAD(P)-bd_dom_sf"/>
</dbReference>
<dbReference type="GO" id="GO:0004735">
    <property type="term" value="F:pyrroline-5-carboxylate reductase activity"/>
    <property type="evidence" value="ECO:0007669"/>
    <property type="project" value="InterPro"/>
</dbReference>
<dbReference type="PANTHER" id="PTHR11645:SF0">
    <property type="entry name" value="PYRROLINE-5-CARBOXYLATE REDUCTASE 3"/>
    <property type="match status" value="1"/>
</dbReference>
<dbReference type="InterPro" id="IPR053790">
    <property type="entry name" value="P5CR-like_CS"/>
</dbReference>
<dbReference type="InterPro" id="IPR008927">
    <property type="entry name" value="6-PGluconate_DH-like_C_sf"/>
</dbReference>
<dbReference type="InterPro" id="IPR028939">
    <property type="entry name" value="P5C_Rdtase_cat_N"/>
</dbReference>
<dbReference type="Gene3D" id="1.10.3730.10">
    <property type="entry name" value="ProC C-terminal domain-like"/>
    <property type="match status" value="1"/>
</dbReference>
<dbReference type="PIRSF" id="PIRSF000193">
    <property type="entry name" value="Pyrrol-5-carb_rd"/>
    <property type="match status" value="1"/>
</dbReference>
<evidence type="ECO:0000259" key="4">
    <source>
        <dbReference type="Pfam" id="PF03807"/>
    </source>
</evidence>
<name>A0A381REU4_9ZZZZ</name>